<comment type="caution">
    <text evidence="2">The sequence shown here is derived from an EMBL/GenBank/DDBJ whole genome shotgun (WGS) entry which is preliminary data.</text>
</comment>
<dbReference type="SUPFAM" id="SSF52540">
    <property type="entry name" value="P-loop containing nucleoside triphosphate hydrolases"/>
    <property type="match status" value="1"/>
</dbReference>
<sequence>MSKVLALFNHKGGVSKTTTAFNLGWAISQRNKKVLLVDADSQCNLTGLVLGFQEDDAFEQFYQASPYSNISGLIAPLFNSQPAPIQHAQLAATRYPNLSLLAGHIDLSEIETQLAVALTTAASLRALKNLPGAVSAIIRDVAQQNQIDLVLLDMSPAVGALNECLLMGSDFFIIPTMPDYFCKQAIHSLAKVIPRWNTEVQQFRDPSLSYPIPTQPPRFMGIISQKYRPRGGAPGAGFQRWINRIKESVDSALVPALTPLQMAIAPAQFQAAGPGDTPYNLINISDFNTLVTQSQKHSVPVPDLSDAQIERQGMVLDNMRVSRNEFRNIFFQLADSVIALTGI</sequence>
<evidence type="ECO:0000313" key="2">
    <source>
        <dbReference type="EMBL" id="TKC96419.1"/>
    </source>
</evidence>
<dbReference type="CDD" id="cd02042">
    <property type="entry name" value="ParAB_family"/>
    <property type="match status" value="1"/>
</dbReference>
<organism evidence="2 3">
    <name type="scientific">Polyangium fumosum</name>
    <dbReference type="NCBI Taxonomy" id="889272"/>
    <lineage>
        <taxon>Bacteria</taxon>
        <taxon>Pseudomonadati</taxon>
        <taxon>Myxococcota</taxon>
        <taxon>Polyangia</taxon>
        <taxon>Polyangiales</taxon>
        <taxon>Polyangiaceae</taxon>
        <taxon>Polyangium</taxon>
    </lineage>
</organism>
<dbReference type="InterPro" id="IPR027417">
    <property type="entry name" value="P-loop_NTPase"/>
</dbReference>
<name>A0A4U1IQK9_9BACT</name>
<dbReference type="Gene3D" id="3.40.50.300">
    <property type="entry name" value="P-loop containing nucleotide triphosphate hydrolases"/>
    <property type="match status" value="1"/>
</dbReference>
<protein>
    <submittedName>
        <fullName evidence="2">ParA family protein</fullName>
    </submittedName>
</protein>
<proteinExistence type="predicted"/>
<dbReference type="EMBL" id="SSMQ01000087">
    <property type="protein sequence ID" value="TKC96419.1"/>
    <property type="molecule type" value="Genomic_DNA"/>
</dbReference>
<evidence type="ECO:0000259" key="1">
    <source>
        <dbReference type="Pfam" id="PF13614"/>
    </source>
</evidence>
<dbReference type="InterPro" id="IPR050678">
    <property type="entry name" value="DNA_Partitioning_ATPase"/>
</dbReference>
<dbReference type="OrthoDB" id="9785810at2"/>
<dbReference type="AlphaFoldDB" id="A0A4U1IQK9"/>
<dbReference type="PANTHER" id="PTHR13696:SF52">
    <property type="entry name" value="PARA FAMILY PROTEIN CT_582"/>
    <property type="match status" value="1"/>
</dbReference>
<dbReference type="PANTHER" id="PTHR13696">
    <property type="entry name" value="P-LOOP CONTAINING NUCLEOSIDE TRIPHOSPHATE HYDROLASE"/>
    <property type="match status" value="1"/>
</dbReference>
<feature type="domain" description="AAA" evidence="1">
    <location>
        <begin position="3"/>
        <end position="199"/>
    </location>
</feature>
<evidence type="ECO:0000313" key="3">
    <source>
        <dbReference type="Proteomes" id="UP000309215"/>
    </source>
</evidence>
<gene>
    <name evidence="2" type="ORF">E8A74_45395</name>
</gene>
<dbReference type="InterPro" id="IPR025669">
    <property type="entry name" value="AAA_dom"/>
</dbReference>
<dbReference type="Proteomes" id="UP000309215">
    <property type="component" value="Unassembled WGS sequence"/>
</dbReference>
<accession>A0A4U1IQK9</accession>
<keyword evidence="3" id="KW-1185">Reference proteome</keyword>
<dbReference type="Pfam" id="PF13614">
    <property type="entry name" value="AAA_31"/>
    <property type="match status" value="1"/>
</dbReference>
<dbReference type="RefSeq" id="WP_136935418.1">
    <property type="nucleotide sequence ID" value="NZ_SSMQ01000087.1"/>
</dbReference>
<reference evidence="2 3" key="1">
    <citation type="submission" date="2019-04" db="EMBL/GenBank/DDBJ databases">
        <authorList>
            <person name="Li Y."/>
            <person name="Wang J."/>
        </authorList>
    </citation>
    <scope>NUCLEOTIDE SEQUENCE [LARGE SCALE GENOMIC DNA]</scope>
    <source>
        <strain evidence="2 3">DSM 14668</strain>
    </source>
</reference>